<dbReference type="GO" id="GO:0030479">
    <property type="term" value="C:actin cortical patch"/>
    <property type="evidence" value="ECO:0007669"/>
    <property type="project" value="TreeGrafter"/>
</dbReference>
<evidence type="ECO:0000256" key="1">
    <source>
        <dbReference type="ARBA" id="ARBA00010055"/>
    </source>
</evidence>
<dbReference type="KEGG" id="mbe:MBM_00751"/>
<evidence type="ECO:0000313" key="5">
    <source>
        <dbReference type="Proteomes" id="UP000006753"/>
    </source>
</evidence>
<evidence type="ECO:0000259" key="3">
    <source>
        <dbReference type="PROSITE" id="PS51263"/>
    </source>
</evidence>
<dbReference type="SMART" id="SM00102">
    <property type="entry name" value="ADF"/>
    <property type="match status" value="1"/>
</dbReference>
<dbReference type="OrthoDB" id="3919494at2759"/>
<dbReference type="GO" id="GO:0003779">
    <property type="term" value="F:actin binding"/>
    <property type="evidence" value="ECO:0007669"/>
    <property type="project" value="InterPro"/>
</dbReference>
<dbReference type="Pfam" id="PF00241">
    <property type="entry name" value="Cofilin_ADF"/>
    <property type="match status" value="1"/>
</dbReference>
<name>K1XMD2_MARBU</name>
<comment type="similarity">
    <text evidence="1">Belongs to the actin-binding proteins ADF family. GMF subfamily.</text>
</comment>
<dbReference type="PANTHER" id="PTHR11249:SF2">
    <property type="entry name" value="GLIA MATURATION FACTOR"/>
    <property type="match status" value="1"/>
</dbReference>
<dbReference type="PROSITE" id="PS51263">
    <property type="entry name" value="ADF_H"/>
    <property type="match status" value="1"/>
</dbReference>
<dbReference type="GeneID" id="18756686"/>
<dbReference type="SUPFAM" id="SSF55753">
    <property type="entry name" value="Actin depolymerizing proteins"/>
    <property type="match status" value="1"/>
</dbReference>
<accession>K1XMD2</accession>
<dbReference type="CDD" id="cd11283">
    <property type="entry name" value="ADF_GMF-beta_like"/>
    <property type="match status" value="1"/>
</dbReference>
<dbReference type="AlphaFoldDB" id="K1XMD2"/>
<dbReference type="GO" id="GO:0071933">
    <property type="term" value="F:Arp2/3 complex binding"/>
    <property type="evidence" value="ECO:0007669"/>
    <property type="project" value="InterPro"/>
</dbReference>
<protein>
    <submittedName>
        <fullName evidence="4">GMF family protein</fullName>
    </submittedName>
</protein>
<dbReference type="OMA" id="NTHEIHQ"/>
<organism evidence="4 5">
    <name type="scientific">Marssonina brunnea f. sp. multigermtubi (strain MB_m1)</name>
    <name type="common">Marssonina leaf spot fungus</name>
    <dbReference type="NCBI Taxonomy" id="1072389"/>
    <lineage>
        <taxon>Eukaryota</taxon>
        <taxon>Fungi</taxon>
        <taxon>Dikarya</taxon>
        <taxon>Ascomycota</taxon>
        <taxon>Pezizomycotina</taxon>
        <taxon>Leotiomycetes</taxon>
        <taxon>Helotiales</taxon>
        <taxon>Drepanopezizaceae</taxon>
        <taxon>Drepanopeziza</taxon>
    </lineage>
</organism>
<dbReference type="Proteomes" id="UP000006753">
    <property type="component" value="Unassembled WGS sequence"/>
</dbReference>
<evidence type="ECO:0000313" key="4">
    <source>
        <dbReference type="EMBL" id="EKD21638.1"/>
    </source>
</evidence>
<dbReference type="InterPro" id="IPR002108">
    <property type="entry name" value="ADF-H"/>
</dbReference>
<feature type="compositionally biased region" description="Basic and acidic residues" evidence="2">
    <location>
        <begin position="36"/>
        <end position="45"/>
    </location>
</feature>
<dbReference type="FunFam" id="3.40.20.10:FF:000048">
    <property type="entry name" value="Putative gmf family protein"/>
    <property type="match status" value="1"/>
</dbReference>
<sequence length="215" mass="24178">MRPGQISIATGEINCSDCLRIRYDSDTRGVQKPPLRHPDVDEAERSNSFPIPRTIRTRQAAHSSSAVSKTLIIMASESRLYTFSQESRDHLRKFRLGTSRASNPQAVIYMIDKQSLEIKQDEDKTVYTNLEEIGDDLPDHSPRFVLLSYPMTLPSGRLSVPYVLLYYLPVTCNAELRMLYAGAKELMRNTAEVGKVIEIDSADDLEELPSKLGSA</sequence>
<dbReference type="PANTHER" id="PTHR11249">
    <property type="entry name" value="GLIAL FACTOR NATURATION FACTOR"/>
    <property type="match status" value="1"/>
</dbReference>
<dbReference type="GO" id="GO:0034316">
    <property type="term" value="P:negative regulation of Arp2/3 complex-mediated actin nucleation"/>
    <property type="evidence" value="ECO:0007669"/>
    <property type="project" value="TreeGrafter"/>
</dbReference>
<evidence type="ECO:0000256" key="2">
    <source>
        <dbReference type="SAM" id="MobiDB-lite"/>
    </source>
</evidence>
<dbReference type="InterPro" id="IPR029006">
    <property type="entry name" value="ADF-H/Gelsolin-like_dom_sf"/>
</dbReference>
<dbReference type="FunCoup" id="K1XMD2">
    <property type="interactions" value="86"/>
</dbReference>
<proteinExistence type="inferred from homology"/>
<dbReference type="STRING" id="1072389.K1XMD2"/>
<dbReference type="EMBL" id="JH921428">
    <property type="protein sequence ID" value="EKD21638.1"/>
    <property type="molecule type" value="Genomic_DNA"/>
</dbReference>
<feature type="region of interest" description="Disordered" evidence="2">
    <location>
        <begin position="28"/>
        <end position="50"/>
    </location>
</feature>
<dbReference type="HOGENOM" id="CLU_087056_1_0_1"/>
<dbReference type="InterPro" id="IPR011171">
    <property type="entry name" value="GMF"/>
</dbReference>
<gene>
    <name evidence="4" type="ORF">MBM_00751</name>
</gene>
<feature type="domain" description="ADF-H" evidence="3">
    <location>
        <begin position="79"/>
        <end position="215"/>
    </location>
</feature>
<dbReference type="GO" id="GO:0071846">
    <property type="term" value="P:actin filament debranching"/>
    <property type="evidence" value="ECO:0007669"/>
    <property type="project" value="InterPro"/>
</dbReference>
<dbReference type="Gene3D" id="3.40.20.10">
    <property type="entry name" value="Severin"/>
    <property type="match status" value="1"/>
</dbReference>
<dbReference type="eggNOG" id="KOG1736">
    <property type="taxonomic scope" value="Eukaryota"/>
</dbReference>
<keyword evidence="5" id="KW-1185">Reference proteome</keyword>
<dbReference type="InParanoid" id="K1XMD2"/>
<reference evidence="4 5" key="1">
    <citation type="journal article" date="2012" name="BMC Genomics">
        <title>Sequencing the genome of Marssonina brunnea reveals fungus-poplar co-evolution.</title>
        <authorList>
            <person name="Zhu S."/>
            <person name="Cao Y.-Z."/>
            <person name="Jiang C."/>
            <person name="Tan B.-Y."/>
            <person name="Wang Z."/>
            <person name="Feng S."/>
            <person name="Zhang L."/>
            <person name="Su X.-H."/>
            <person name="Brejova B."/>
            <person name="Vinar T."/>
            <person name="Xu M."/>
            <person name="Wang M.-X."/>
            <person name="Zhang S.-G."/>
            <person name="Huang M.-R."/>
            <person name="Wu R."/>
            <person name="Zhou Y."/>
        </authorList>
    </citation>
    <scope>NUCLEOTIDE SEQUENCE [LARGE SCALE GENOMIC DNA]</scope>
    <source>
        <strain evidence="4 5">MB_m1</strain>
    </source>
</reference>